<dbReference type="EMBL" id="CP023778">
    <property type="protein sequence ID" value="ATL69434.1"/>
    <property type="molecule type" value="Genomic_DNA"/>
</dbReference>
<dbReference type="PANTHER" id="PTHR46796">
    <property type="entry name" value="HTH-TYPE TRANSCRIPTIONAL ACTIVATOR RHAS-RELATED"/>
    <property type="match status" value="1"/>
</dbReference>
<dbReference type="KEGG" id="ntp:CRH09_27880"/>
<dbReference type="PROSITE" id="PS01124">
    <property type="entry name" value="HTH_ARAC_FAMILY_2"/>
    <property type="match status" value="1"/>
</dbReference>
<protein>
    <recommendedName>
        <fullName evidence="5">HTH araC/xylS-type domain-containing protein</fullName>
    </recommendedName>
</protein>
<evidence type="ECO:0000313" key="7">
    <source>
        <dbReference type="Proteomes" id="UP000221961"/>
    </source>
</evidence>
<dbReference type="GO" id="GO:0043565">
    <property type="term" value="F:sequence-specific DNA binding"/>
    <property type="evidence" value="ECO:0007669"/>
    <property type="project" value="InterPro"/>
</dbReference>
<dbReference type="InterPro" id="IPR050204">
    <property type="entry name" value="AraC_XylS_family_regulators"/>
</dbReference>
<dbReference type="SUPFAM" id="SSF46689">
    <property type="entry name" value="Homeodomain-like"/>
    <property type="match status" value="2"/>
</dbReference>
<sequence>MVAVGCSAGVARVRSVRQRTFGSSISARPTAGSARRIPCLADELQAVAVGIANVGGVVARCEVGSVGRFAFVDSTGSDGSGVSRVDHLGAVTDDAQVEARLAGYALSQPDTRADLRAGDVVGVTDAEQVRHAVRAGGGVVVAERAPARGAEGLEIEGQRPVHAWLWLDDATEAQRLLPGDLAIAVGGQDHHIADEPDPARCVSHEQFWVRAQDADPEAAVFLCGAYRLAGDVGRSLIQALPPVLVIRPSAHDQVHDVVALISRELQQPAPGSRTVLDRLLDVLLMLVLRTSYDQSPGAPRWYRAAEDPRLGRALRAMHEKPDHAWTVPELVQLTAMSRTTFARKFERALGQTPMQYPTDWRLTLARDYLLSGELTLDQIARETGYTSPNAFAATFRRHHGLPPGRWREANTATQVGPFSSARERT</sequence>
<dbReference type="InterPro" id="IPR009057">
    <property type="entry name" value="Homeodomain-like_sf"/>
</dbReference>
<evidence type="ECO:0000256" key="3">
    <source>
        <dbReference type="ARBA" id="ARBA00023163"/>
    </source>
</evidence>
<organism evidence="6 7">
    <name type="scientific">Nocardia terpenica</name>
    <dbReference type="NCBI Taxonomy" id="455432"/>
    <lineage>
        <taxon>Bacteria</taxon>
        <taxon>Bacillati</taxon>
        <taxon>Actinomycetota</taxon>
        <taxon>Actinomycetes</taxon>
        <taxon>Mycobacteriales</taxon>
        <taxon>Nocardiaceae</taxon>
        <taxon>Nocardia</taxon>
    </lineage>
</organism>
<dbReference type="Gene3D" id="1.10.10.60">
    <property type="entry name" value="Homeodomain-like"/>
    <property type="match status" value="1"/>
</dbReference>
<dbReference type="SMART" id="SM00342">
    <property type="entry name" value="HTH_ARAC"/>
    <property type="match status" value="1"/>
</dbReference>
<dbReference type="Pfam" id="PF12852">
    <property type="entry name" value="Cupin_6"/>
    <property type="match status" value="1"/>
</dbReference>
<feature type="domain" description="HTH araC/xylS-type" evidence="5">
    <location>
        <begin position="311"/>
        <end position="409"/>
    </location>
</feature>
<keyword evidence="1" id="KW-0805">Transcription regulation</keyword>
<dbReference type="PROSITE" id="PS00041">
    <property type="entry name" value="HTH_ARAC_FAMILY_1"/>
    <property type="match status" value="1"/>
</dbReference>
<evidence type="ECO:0000259" key="5">
    <source>
        <dbReference type="PROSITE" id="PS01124"/>
    </source>
</evidence>
<proteinExistence type="predicted"/>
<evidence type="ECO:0000256" key="4">
    <source>
        <dbReference type="SAM" id="MobiDB-lite"/>
    </source>
</evidence>
<keyword evidence="3" id="KW-0804">Transcription</keyword>
<reference evidence="6 7" key="1">
    <citation type="submission" date="2017-10" db="EMBL/GenBank/DDBJ databases">
        <title>Comparative genomics between pathogenic Norcardia.</title>
        <authorList>
            <person name="Zeng L."/>
        </authorList>
    </citation>
    <scope>NUCLEOTIDE SEQUENCE [LARGE SCALE GENOMIC DNA]</scope>
    <source>
        <strain evidence="6 7">NC_YFY_NT001</strain>
    </source>
</reference>
<feature type="region of interest" description="Disordered" evidence="4">
    <location>
        <begin position="402"/>
        <end position="425"/>
    </location>
</feature>
<gene>
    <name evidence="6" type="ORF">CRH09_27880</name>
</gene>
<dbReference type="InterPro" id="IPR032783">
    <property type="entry name" value="AraC_lig"/>
</dbReference>
<accession>A0A291RQD6</accession>
<dbReference type="InterPro" id="IPR018062">
    <property type="entry name" value="HTH_AraC-typ_CS"/>
</dbReference>
<dbReference type="Pfam" id="PF12833">
    <property type="entry name" value="HTH_18"/>
    <property type="match status" value="1"/>
</dbReference>
<dbReference type="InterPro" id="IPR018060">
    <property type="entry name" value="HTH_AraC"/>
</dbReference>
<dbReference type="GO" id="GO:0003700">
    <property type="term" value="F:DNA-binding transcription factor activity"/>
    <property type="evidence" value="ECO:0007669"/>
    <property type="project" value="InterPro"/>
</dbReference>
<name>A0A291RQD6_9NOCA</name>
<evidence type="ECO:0000256" key="2">
    <source>
        <dbReference type="ARBA" id="ARBA00023125"/>
    </source>
</evidence>
<dbReference type="PANTHER" id="PTHR46796:SF7">
    <property type="entry name" value="ARAC FAMILY TRANSCRIPTIONAL REGULATOR"/>
    <property type="match status" value="1"/>
</dbReference>
<dbReference type="Proteomes" id="UP000221961">
    <property type="component" value="Chromosome"/>
</dbReference>
<dbReference type="AlphaFoldDB" id="A0A291RQD6"/>
<keyword evidence="2" id="KW-0238">DNA-binding</keyword>
<evidence type="ECO:0000256" key="1">
    <source>
        <dbReference type="ARBA" id="ARBA00023015"/>
    </source>
</evidence>
<evidence type="ECO:0000313" key="6">
    <source>
        <dbReference type="EMBL" id="ATL69434.1"/>
    </source>
</evidence>